<evidence type="ECO:0000256" key="4">
    <source>
        <dbReference type="ARBA" id="ARBA00022801"/>
    </source>
</evidence>
<proteinExistence type="inferred from homology"/>
<evidence type="ECO:0000256" key="6">
    <source>
        <dbReference type="ARBA" id="ARBA00049972"/>
    </source>
</evidence>
<keyword evidence="11" id="KW-1185">Reference proteome</keyword>
<organism evidence="10 11">
    <name type="scientific">Mycoplasma zalophi</name>
    <dbReference type="NCBI Taxonomy" id="191287"/>
    <lineage>
        <taxon>Bacteria</taxon>
        <taxon>Bacillati</taxon>
        <taxon>Mycoplasmatota</taxon>
        <taxon>Mollicutes</taxon>
        <taxon>Mycoplasmataceae</taxon>
        <taxon>Mycoplasma</taxon>
    </lineage>
</organism>
<dbReference type="Proteomes" id="UP000718793">
    <property type="component" value="Unassembled WGS sequence"/>
</dbReference>
<evidence type="ECO:0000259" key="9">
    <source>
        <dbReference type="PROSITE" id="PS00631"/>
    </source>
</evidence>
<dbReference type="InterPro" id="IPR000819">
    <property type="entry name" value="Peptidase_M17_C"/>
</dbReference>
<evidence type="ECO:0000256" key="7">
    <source>
        <dbReference type="ARBA" id="ARBA00050021"/>
    </source>
</evidence>
<evidence type="ECO:0000256" key="2">
    <source>
        <dbReference type="ARBA" id="ARBA00022438"/>
    </source>
</evidence>
<name>A0ABS6DP46_9MOLU</name>
<dbReference type="GO" id="GO:0004177">
    <property type="term" value="F:aminopeptidase activity"/>
    <property type="evidence" value="ECO:0007669"/>
    <property type="project" value="UniProtKB-KW"/>
</dbReference>
<dbReference type="CDD" id="cd00433">
    <property type="entry name" value="Peptidase_M17"/>
    <property type="match status" value="1"/>
</dbReference>
<keyword evidence="4" id="KW-0378">Hydrolase</keyword>
<evidence type="ECO:0000313" key="10">
    <source>
        <dbReference type="EMBL" id="MBU4692043.1"/>
    </source>
</evidence>
<keyword evidence="3" id="KW-0645">Protease</keyword>
<dbReference type="EMBL" id="JAHMHH010000001">
    <property type="protein sequence ID" value="MBU4692043.1"/>
    <property type="molecule type" value="Genomic_DNA"/>
</dbReference>
<evidence type="ECO:0000256" key="5">
    <source>
        <dbReference type="ARBA" id="ARBA00033172"/>
    </source>
</evidence>
<dbReference type="RefSeq" id="WP_216488282.1">
    <property type="nucleotide sequence ID" value="NZ_JAHMHH010000001.1"/>
</dbReference>
<keyword evidence="2 10" id="KW-0031">Aminopeptidase</keyword>
<dbReference type="PROSITE" id="PS00631">
    <property type="entry name" value="CYTOSOL_AP"/>
    <property type="match status" value="1"/>
</dbReference>
<evidence type="ECO:0000256" key="8">
    <source>
        <dbReference type="ARBA" id="ARBA00050061"/>
    </source>
</evidence>
<evidence type="ECO:0000313" key="11">
    <source>
        <dbReference type="Proteomes" id="UP000718793"/>
    </source>
</evidence>
<gene>
    <name evidence="10" type="ORF">KQ875_00325</name>
</gene>
<comment type="caution">
    <text evidence="10">The sequence shown here is derived from an EMBL/GenBank/DDBJ whole genome shotgun (WGS) entry which is preliminary data.</text>
</comment>
<dbReference type="PANTHER" id="PTHR11963:SF23">
    <property type="entry name" value="CYTOSOL AMINOPEPTIDASE"/>
    <property type="match status" value="1"/>
</dbReference>
<dbReference type="Pfam" id="PF00883">
    <property type="entry name" value="Peptidase_M17"/>
    <property type="match status" value="1"/>
</dbReference>
<dbReference type="PANTHER" id="PTHR11963">
    <property type="entry name" value="LEUCINE AMINOPEPTIDASE-RELATED"/>
    <property type="match status" value="1"/>
</dbReference>
<feature type="domain" description="Cytosol aminopeptidase" evidence="9">
    <location>
        <begin position="294"/>
        <end position="301"/>
    </location>
</feature>
<dbReference type="InterPro" id="IPR011356">
    <property type="entry name" value="Leucine_aapep/pepB"/>
</dbReference>
<accession>A0ABS6DP46</accession>
<protein>
    <recommendedName>
        <fullName evidence="7">Probable cytosol aminopeptidase</fullName>
    </recommendedName>
    <alternativeName>
        <fullName evidence="8">Leucine aminopeptidase</fullName>
    </alternativeName>
    <alternativeName>
        <fullName evidence="5">Leucyl aminopeptidase</fullName>
    </alternativeName>
</protein>
<comment type="similarity">
    <text evidence="1">Belongs to the peptidase M17 family.</text>
</comment>
<evidence type="ECO:0000256" key="1">
    <source>
        <dbReference type="ARBA" id="ARBA00009528"/>
    </source>
</evidence>
<reference evidence="10" key="1">
    <citation type="submission" date="2021-06" db="EMBL/GenBank/DDBJ databases">
        <title>Novel Mycoplasma species detected in California sea lions (Zalophus californianus) from the USA.</title>
        <authorList>
            <person name="Volokhov D.V."/>
            <person name="Furtak V.A."/>
            <person name="Zagorodnyaya T.A."/>
        </authorList>
    </citation>
    <scope>NUCLEOTIDE SEQUENCE [LARGE SCALE GENOMIC DNA]</scope>
    <source>
        <strain evidence="10">CSL 5346</strain>
    </source>
</reference>
<evidence type="ECO:0000256" key="3">
    <source>
        <dbReference type="ARBA" id="ARBA00022670"/>
    </source>
</evidence>
<sequence>MQKFILKAKFTENSENKWKILENVYTNEAEVIVGPKEKLTFDDLQKFALNLPKNANRVYKIDLDTFVSENLDIKEVIKCFSYGLTYGKFKTFSLKTQEQENLIFEHEIYSKNLEYFQEIVKKSQIIAQAVNNARYYQALSPNIANSETLARLIPEHFKDIENVRVTILDQKDMHQLGMNLMLSVNKGSLFLPRVVVIEYTPNPNDKNKTVLVGKGITYDSGGYSLKSSRSLVGMKYDMTGSVVAAFSLEAIARLKANQNFAAVLMLTDNRINGDASLPDNVYKSMNGKTVEINNTDAEGRLVLADGITYAIRNLKATRLIDIATLTGAIFKALGDTYVGTFSTSDEFFEEFEEASKKAHEKIWRMPMDEEYAENIKSSQVADLKNADLSGLGGSISAAMFLNEFREDIDLIHLDIAGVAKKNNFSTITMVQTITELALNEK</sequence>
<comment type="function">
    <text evidence="6">Presumably involved in the processing and regular turnover of intracellular proteins. Catalyzes the removal of unsubstituted N-terminal amino acids from various peptides.</text>
</comment>